<feature type="non-terminal residue" evidence="1">
    <location>
        <position position="306"/>
    </location>
</feature>
<reference evidence="1" key="1">
    <citation type="submission" date="2022-07" db="EMBL/GenBank/DDBJ databases">
        <title>Phylogenomic reconstructions and comparative analyses of Kickxellomycotina fungi.</title>
        <authorList>
            <person name="Reynolds N.K."/>
            <person name="Stajich J.E."/>
            <person name="Barry K."/>
            <person name="Grigoriev I.V."/>
            <person name="Crous P."/>
            <person name="Smith M.E."/>
        </authorList>
    </citation>
    <scope>NUCLEOTIDE SEQUENCE</scope>
    <source>
        <strain evidence="1">CBS 109366</strain>
    </source>
</reference>
<gene>
    <name evidence="1" type="ORF">IWQ57_005382</name>
</gene>
<name>A0ACC1JN98_9FUNG</name>
<dbReference type="Proteomes" id="UP001140234">
    <property type="component" value="Unassembled WGS sequence"/>
</dbReference>
<proteinExistence type="predicted"/>
<organism evidence="1 2">
    <name type="scientific">Coemansia nantahalensis</name>
    <dbReference type="NCBI Taxonomy" id="2789366"/>
    <lineage>
        <taxon>Eukaryota</taxon>
        <taxon>Fungi</taxon>
        <taxon>Fungi incertae sedis</taxon>
        <taxon>Zoopagomycota</taxon>
        <taxon>Kickxellomycotina</taxon>
        <taxon>Kickxellomycetes</taxon>
        <taxon>Kickxellales</taxon>
        <taxon>Kickxellaceae</taxon>
        <taxon>Coemansia</taxon>
    </lineage>
</organism>
<protein>
    <submittedName>
        <fullName evidence="1">Uncharacterized protein</fullName>
    </submittedName>
</protein>
<dbReference type="EMBL" id="JANBUJ010002560">
    <property type="protein sequence ID" value="KAJ2763919.1"/>
    <property type="molecule type" value="Genomic_DNA"/>
</dbReference>
<accession>A0ACC1JN98</accession>
<keyword evidence="2" id="KW-1185">Reference proteome</keyword>
<sequence length="306" mass="32298">MSAQPALDACGLTSACYTQDLRRIAAAAAAGDPLLQLPSTQAARSIGQIGIPGQVQQQQQQQQLHNLDSLELYQRRHSTCAPVQRPVPTAPQLAYDSAGMASAALAAIAAAGLSNQAPAKIPWPAASTALGMRIATTATTPALFVGVSDTTGNDARSLLRGSTAGDSQGGSSSRPSSPRLAGGDAGSDAVVTMDDLVERGSVVRVAQHLGFYEIPDELLAVGRSSITIGAAVGTDKRRFNLKWLYDYGWLRFDTQMNAMVCTLCQRGRRANQFAKRGSRNFKTSAIVDHSTSNDHRRSTAQFSDPA</sequence>
<comment type="caution">
    <text evidence="1">The sequence shown here is derived from an EMBL/GenBank/DDBJ whole genome shotgun (WGS) entry which is preliminary data.</text>
</comment>
<evidence type="ECO:0000313" key="2">
    <source>
        <dbReference type="Proteomes" id="UP001140234"/>
    </source>
</evidence>
<evidence type="ECO:0000313" key="1">
    <source>
        <dbReference type="EMBL" id="KAJ2763919.1"/>
    </source>
</evidence>